<accession>A0A432JLX2</accession>
<dbReference type="InterPro" id="IPR023346">
    <property type="entry name" value="Lysozyme-like_dom_sf"/>
</dbReference>
<sequence>MSLAAYNAGAGTVNRARNAALDRGERGDYWHLDLPSETMQYLPITALAAIIAEAHDIELPAIGVSPAIAEVPVEQTIDLARLADMAGLPQSELTALNPGLTGGGCIRVLPTSYWFPASMNQ</sequence>
<organism evidence="1">
    <name type="scientific">Billgrantia gudaonensis</name>
    <dbReference type="NCBI Taxonomy" id="376427"/>
    <lineage>
        <taxon>Bacteria</taxon>
        <taxon>Pseudomonadati</taxon>
        <taxon>Pseudomonadota</taxon>
        <taxon>Gammaproteobacteria</taxon>
        <taxon>Oceanospirillales</taxon>
        <taxon>Halomonadaceae</taxon>
        <taxon>Billgrantia</taxon>
    </lineage>
</organism>
<reference evidence="1" key="1">
    <citation type="submission" date="2018-12" db="EMBL/GenBank/DDBJ databases">
        <authorList>
            <person name="Jadhav K."/>
            <person name="Kushwaha B."/>
            <person name="Jadhav I."/>
        </authorList>
    </citation>
    <scope>NUCLEOTIDE SEQUENCE [LARGE SCALE GENOMIC DNA]</scope>
    <source>
        <strain evidence="1">SBS 10</strain>
    </source>
</reference>
<gene>
    <name evidence="1" type="ORF">DSL92_00440</name>
</gene>
<proteinExistence type="predicted"/>
<dbReference type="SUPFAM" id="SSF53955">
    <property type="entry name" value="Lysozyme-like"/>
    <property type="match status" value="1"/>
</dbReference>
<dbReference type="AlphaFoldDB" id="A0A432JLX2"/>
<dbReference type="EMBL" id="RXHI01000001">
    <property type="protein sequence ID" value="RUA23256.1"/>
    <property type="molecule type" value="Genomic_DNA"/>
</dbReference>
<protein>
    <recommendedName>
        <fullName evidence="2">Transglycosylase SLT domain-containing protein</fullName>
    </recommendedName>
</protein>
<evidence type="ECO:0000313" key="1">
    <source>
        <dbReference type="EMBL" id="RUA23256.1"/>
    </source>
</evidence>
<comment type="caution">
    <text evidence="1">The sequence shown here is derived from an EMBL/GenBank/DDBJ whole genome shotgun (WGS) entry which is preliminary data.</text>
</comment>
<evidence type="ECO:0008006" key="2">
    <source>
        <dbReference type="Google" id="ProtNLM"/>
    </source>
</evidence>
<name>A0A432JLX2_9GAMM</name>